<keyword evidence="2" id="KW-1185">Reference proteome</keyword>
<sequence length="278" mass="30972">MWMNKDNLNPCEWGWKVANGNLVPVKCTMDAAPSKLLNIIRCNSKTNCDTKRCTCRKNGLECSVACGECKGTGSIYLIRLYLMDIEAAEMLAVLLTQTTFLLTVTAQHNLTPFGTASQSSLFGSGYKGKPTNAVNPPISNHFSLNICAHTNANTHFNYSAWCIFQFSYGSAYITDITIYYRENYEDRMDGFKLYVTNTSTIPPVGYLCYEDTDPGLPNITQTLPCNQLGQYVICYDTTGSIDSGFYNGPLVELCYVAINGHLQFSQEKKIDANAKKKY</sequence>
<dbReference type="EMBL" id="CACVKT020003020">
    <property type="protein sequence ID" value="CAC5381238.1"/>
    <property type="molecule type" value="Genomic_DNA"/>
</dbReference>
<gene>
    <name evidence="1" type="ORF">MCOR_17137</name>
</gene>
<name>A0A6J8BBC8_MYTCO</name>
<dbReference type="OrthoDB" id="6094685at2759"/>
<reference evidence="1 2" key="1">
    <citation type="submission" date="2020-06" db="EMBL/GenBank/DDBJ databases">
        <authorList>
            <person name="Li R."/>
            <person name="Bekaert M."/>
        </authorList>
    </citation>
    <scope>NUCLEOTIDE SEQUENCE [LARGE SCALE GENOMIC DNA]</scope>
    <source>
        <strain evidence="2">wild</strain>
    </source>
</reference>
<accession>A0A6J8BBC8</accession>
<evidence type="ECO:0008006" key="3">
    <source>
        <dbReference type="Google" id="ProtNLM"/>
    </source>
</evidence>
<evidence type="ECO:0000313" key="2">
    <source>
        <dbReference type="Proteomes" id="UP000507470"/>
    </source>
</evidence>
<evidence type="ECO:0000313" key="1">
    <source>
        <dbReference type="EMBL" id="CAC5381238.1"/>
    </source>
</evidence>
<dbReference type="Gene3D" id="2.60.120.260">
    <property type="entry name" value="Galactose-binding domain-like"/>
    <property type="match status" value="1"/>
</dbReference>
<organism evidence="1 2">
    <name type="scientific">Mytilus coruscus</name>
    <name type="common">Sea mussel</name>
    <dbReference type="NCBI Taxonomy" id="42192"/>
    <lineage>
        <taxon>Eukaryota</taxon>
        <taxon>Metazoa</taxon>
        <taxon>Spiralia</taxon>
        <taxon>Lophotrochozoa</taxon>
        <taxon>Mollusca</taxon>
        <taxon>Bivalvia</taxon>
        <taxon>Autobranchia</taxon>
        <taxon>Pteriomorphia</taxon>
        <taxon>Mytilida</taxon>
        <taxon>Mytiloidea</taxon>
        <taxon>Mytilidae</taxon>
        <taxon>Mytilinae</taxon>
        <taxon>Mytilus</taxon>
    </lineage>
</organism>
<proteinExistence type="predicted"/>
<dbReference type="Proteomes" id="UP000507470">
    <property type="component" value="Unassembled WGS sequence"/>
</dbReference>
<protein>
    <recommendedName>
        <fullName evidence="3">Fucolectin tachylectin-4 pentraxin-1 domain-containing protein</fullName>
    </recommendedName>
</protein>
<dbReference type="AlphaFoldDB" id="A0A6J8BBC8"/>